<feature type="compositionally biased region" description="Basic and acidic residues" evidence="1">
    <location>
        <begin position="292"/>
        <end position="304"/>
    </location>
</feature>
<dbReference type="PANTHER" id="PTHR40465">
    <property type="entry name" value="CHROMOSOME 1, WHOLE GENOME SHOTGUN SEQUENCE"/>
    <property type="match status" value="1"/>
</dbReference>
<feature type="region of interest" description="Disordered" evidence="1">
    <location>
        <begin position="1"/>
        <end position="20"/>
    </location>
</feature>
<feature type="transmembrane region" description="Helical" evidence="2">
    <location>
        <begin position="33"/>
        <end position="55"/>
    </location>
</feature>
<dbReference type="STRING" id="936435.F8Q6E9"/>
<dbReference type="eggNOG" id="ENOG502SR2V">
    <property type="taxonomic scope" value="Eukaryota"/>
</dbReference>
<feature type="transmembrane region" description="Helical" evidence="2">
    <location>
        <begin position="67"/>
        <end position="92"/>
    </location>
</feature>
<protein>
    <recommendedName>
        <fullName evidence="3">DUF6534 domain-containing protein</fullName>
    </recommendedName>
</protein>
<dbReference type="HOGENOM" id="CLU_046025_1_2_1"/>
<accession>F8Q6E9</accession>
<feature type="compositionally biased region" description="Low complexity" evidence="1">
    <location>
        <begin position="1"/>
        <end position="14"/>
    </location>
</feature>
<gene>
    <name evidence="4" type="ORF">SERLA73DRAFT_185804</name>
</gene>
<organism evidence="5">
    <name type="scientific">Serpula lacrymans var. lacrymans (strain S7.3)</name>
    <name type="common">Dry rot fungus</name>
    <dbReference type="NCBI Taxonomy" id="936435"/>
    <lineage>
        <taxon>Eukaryota</taxon>
        <taxon>Fungi</taxon>
        <taxon>Dikarya</taxon>
        <taxon>Basidiomycota</taxon>
        <taxon>Agaricomycotina</taxon>
        <taxon>Agaricomycetes</taxon>
        <taxon>Agaricomycetidae</taxon>
        <taxon>Boletales</taxon>
        <taxon>Coniophorineae</taxon>
        <taxon>Serpulaceae</taxon>
        <taxon>Serpula</taxon>
    </lineage>
</organism>
<keyword evidence="2" id="KW-0812">Transmembrane</keyword>
<feature type="transmembrane region" description="Helical" evidence="2">
    <location>
        <begin position="183"/>
        <end position="207"/>
    </location>
</feature>
<feature type="transmembrane region" description="Helical" evidence="2">
    <location>
        <begin position="228"/>
        <end position="249"/>
    </location>
</feature>
<proteinExistence type="predicted"/>
<dbReference type="EMBL" id="GL945484">
    <property type="protein sequence ID" value="EGN96187.1"/>
    <property type="molecule type" value="Genomic_DNA"/>
</dbReference>
<dbReference type="PANTHER" id="PTHR40465:SF1">
    <property type="entry name" value="DUF6534 DOMAIN-CONTAINING PROTEIN"/>
    <property type="match status" value="1"/>
</dbReference>
<feature type="region of interest" description="Disordered" evidence="1">
    <location>
        <begin position="281"/>
        <end position="304"/>
    </location>
</feature>
<reference evidence="5" key="1">
    <citation type="journal article" date="2011" name="Science">
        <title>The plant cell wall-decomposing machinery underlies the functional diversity of forest fungi.</title>
        <authorList>
            <person name="Eastwood D.C."/>
            <person name="Floudas D."/>
            <person name="Binder M."/>
            <person name="Majcherczyk A."/>
            <person name="Schneider P."/>
            <person name="Aerts A."/>
            <person name="Asiegbu F.O."/>
            <person name="Baker S.E."/>
            <person name="Barry K."/>
            <person name="Bendiksby M."/>
            <person name="Blumentritt M."/>
            <person name="Coutinho P.M."/>
            <person name="Cullen D."/>
            <person name="de Vries R.P."/>
            <person name="Gathman A."/>
            <person name="Goodell B."/>
            <person name="Henrissat B."/>
            <person name="Ihrmark K."/>
            <person name="Kauserud H."/>
            <person name="Kohler A."/>
            <person name="LaButti K."/>
            <person name="Lapidus A."/>
            <person name="Lavin J.L."/>
            <person name="Lee Y.-H."/>
            <person name="Lindquist E."/>
            <person name="Lilly W."/>
            <person name="Lucas S."/>
            <person name="Morin E."/>
            <person name="Murat C."/>
            <person name="Oguiza J.A."/>
            <person name="Park J."/>
            <person name="Pisabarro A.G."/>
            <person name="Riley R."/>
            <person name="Rosling A."/>
            <person name="Salamov A."/>
            <person name="Schmidt O."/>
            <person name="Schmutz J."/>
            <person name="Skrede I."/>
            <person name="Stenlid J."/>
            <person name="Wiebenga A."/>
            <person name="Xie X."/>
            <person name="Kuees U."/>
            <person name="Hibbett D.S."/>
            <person name="Hoffmeister D."/>
            <person name="Hoegberg N."/>
            <person name="Martin F."/>
            <person name="Grigoriev I.V."/>
            <person name="Watkinson S.C."/>
        </authorList>
    </citation>
    <scope>NUCLEOTIDE SEQUENCE [LARGE SCALE GENOMIC DNA]</scope>
    <source>
        <strain evidence="5">strain S7.3</strain>
    </source>
</reference>
<feature type="non-terminal residue" evidence="4">
    <location>
        <position position="304"/>
    </location>
</feature>
<dbReference type="InParanoid" id="F8Q6E9"/>
<keyword evidence="2" id="KW-1133">Transmembrane helix</keyword>
<keyword evidence="2" id="KW-0472">Membrane</keyword>
<evidence type="ECO:0000256" key="1">
    <source>
        <dbReference type="SAM" id="MobiDB-lite"/>
    </source>
</evidence>
<evidence type="ECO:0000313" key="4">
    <source>
        <dbReference type="EMBL" id="EGN96187.1"/>
    </source>
</evidence>
<feature type="transmembrane region" description="Helical" evidence="2">
    <location>
        <begin position="145"/>
        <end position="163"/>
    </location>
</feature>
<dbReference type="OMA" id="WMAFHIN"/>
<evidence type="ECO:0000256" key="2">
    <source>
        <dbReference type="SAM" id="Phobius"/>
    </source>
</evidence>
<feature type="domain" description="DUF6534" evidence="3">
    <location>
        <begin position="192"/>
        <end position="278"/>
    </location>
</feature>
<dbReference type="InterPro" id="IPR045339">
    <property type="entry name" value="DUF6534"/>
</dbReference>
<dbReference type="OrthoDB" id="2683843at2759"/>
<feature type="transmembrane region" description="Helical" evidence="2">
    <location>
        <begin position="112"/>
        <end position="133"/>
    </location>
</feature>
<dbReference type="AlphaFoldDB" id="F8Q6E9"/>
<evidence type="ECO:0000313" key="5">
    <source>
        <dbReference type="Proteomes" id="UP000008063"/>
    </source>
</evidence>
<dbReference type="Proteomes" id="UP000008063">
    <property type="component" value="Unassembled WGS sequence"/>
</dbReference>
<evidence type="ECO:0000259" key="3">
    <source>
        <dbReference type="Pfam" id="PF20152"/>
    </source>
</evidence>
<dbReference type="Pfam" id="PF20152">
    <property type="entry name" value="DUF6534"/>
    <property type="match status" value="1"/>
</dbReference>
<sequence>MSEFYSSDTSLSTPSYPPPSPATWSVEVFYGPLYWGFVLATSLVGATVVQAYMYFSRNSDRWSLRLLVTVLLILDVASTVLMGQAIFHYFVVNFANVDVFFEVPISWWAEKALSTLITCMTQLYFASRIYIINRTCAILPGYGRFLPVAVSFFAVAGLMGGLSETYFMSVWPTSQFASTTMQVIVILEDGSAVLSDILVTTTLSYILSPSRTGVVQRSSRLRNLFFFVMNRGIIVTIFQVGVLVAYLGARSYLYWMPFHLCKSKLYANTLRARLNSREIRHHSRANNANTRPRIDDSRFDDIPV</sequence>
<keyword evidence="5" id="KW-1185">Reference proteome</keyword>
<name>F8Q6E9_SERL3</name>